<dbReference type="GO" id="GO:0005634">
    <property type="term" value="C:nucleus"/>
    <property type="evidence" value="ECO:0007669"/>
    <property type="project" value="UniProtKB-SubCell"/>
</dbReference>
<sequence>MKTLRACHLMDLRMRIFPLCLKKLPLSCFRMDRLKLDTHPLLNESVIAALNREKIFTAKDFILCDSQKLAKISLLVFKEILVLKKYLTKKYAAISKNAYDQYKDSIINSAIIPSGIQSIDEFLEGGLLTSNIYEICGQAASGKTLFAYTFIKFIVLEMKQNCFYLDTKNDFSAEKLSLLCREYSKDDISKGLSKIFIQSIETKYDLLNGLQELVHKLENNFCIRMIIIDSLAAVILNNSKISENNLILSHLARLMHFIATKYHVVFLVTNLVTSWMEGDFSAQLGSKTTIACGKYWYTVPNTRINLKIDKSSLILHIERSNVLSSRSITVPFKDIVSNVC</sequence>
<organism evidence="11 12">
    <name type="scientific">Cryptolaemus montrouzieri</name>
    <dbReference type="NCBI Taxonomy" id="559131"/>
    <lineage>
        <taxon>Eukaryota</taxon>
        <taxon>Metazoa</taxon>
        <taxon>Ecdysozoa</taxon>
        <taxon>Arthropoda</taxon>
        <taxon>Hexapoda</taxon>
        <taxon>Insecta</taxon>
        <taxon>Pterygota</taxon>
        <taxon>Neoptera</taxon>
        <taxon>Endopterygota</taxon>
        <taxon>Coleoptera</taxon>
        <taxon>Polyphaga</taxon>
        <taxon>Cucujiformia</taxon>
        <taxon>Coccinelloidea</taxon>
        <taxon>Coccinellidae</taxon>
        <taxon>Scymninae</taxon>
        <taxon>Scymnini</taxon>
        <taxon>Cryptolaemus</taxon>
    </lineage>
</organism>
<evidence type="ECO:0000256" key="2">
    <source>
        <dbReference type="ARBA" id="ARBA00007095"/>
    </source>
</evidence>
<accession>A0ABD2MQU4</accession>
<comment type="caution">
    <text evidence="11">The sequence shown here is derived from an EMBL/GenBank/DDBJ whole genome shotgun (WGS) entry which is preliminary data.</text>
</comment>
<dbReference type="GO" id="GO:0005524">
    <property type="term" value="F:ATP binding"/>
    <property type="evidence" value="ECO:0007669"/>
    <property type="project" value="UniProtKB-KW"/>
</dbReference>
<evidence type="ECO:0000256" key="7">
    <source>
        <dbReference type="ARBA" id="ARBA00023172"/>
    </source>
</evidence>
<reference evidence="11 12" key="1">
    <citation type="journal article" date="2021" name="BMC Biol.">
        <title>Horizontally acquired antibacterial genes associated with adaptive radiation of ladybird beetles.</title>
        <authorList>
            <person name="Li H.S."/>
            <person name="Tang X.F."/>
            <person name="Huang Y.H."/>
            <person name="Xu Z.Y."/>
            <person name="Chen M.L."/>
            <person name="Du X.Y."/>
            <person name="Qiu B.Y."/>
            <person name="Chen P.T."/>
            <person name="Zhang W."/>
            <person name="Slipinski A."/>
            <person name="Escalona H.E."/>
            <person name="Waterhouse R.M."/>
            <person name="Zwick A."/>
            <person name="Pang H."/>
        </authorList>
    </citation>
    <scope>NUCLEOTIDE SEQUENCE [LARGE SCALE GENOMIC DNA]</scope>
    <source>
        <strain evidence="11">SYSU2018</strain>
    </source>
</reference>
<dbReference type="InterPro" id="IPR047323">
    <property type="entry name" value="Rad51D_C"/>
</dbReference>
<evidence type="ECO:0000256" key="1">
    <source>
        <dbReference type="ARBA" id="ARBA00004123"/>
    </source>
</evidence>
<dbReference type="GO" id="GO:0006310">
    <property type="term" value="P:DNA recombination"/>
    <property type="evidence" value="ECO:0007669"/>
    <property type="project" value="UniProtKB-KW"/>
</dbReference>
<keyword evidence="12" id="KW-1185">Reference proteome</keyword>
<dbReference type="InterPro" id="IPR051988">
    <property type="entry name" value="HRR_RAD51_Paralog"/>
</dbReference>
<comment type="subcellular location">
    <subcellularLocation>
        <location evidence="1">Nucleus</location>
    </subcellularLocation>
</comment>
<dbReference type="AlphaFoldDB" id="A0ABD2MQU4"/>
<dbReference type="CDD" id="cd19489">
    <property type="entry name" value="Rad51D"/>
    <property type="match status" value="1"/>
</dbReference>
<dbReference type="Gene3D" id="3.40.50.300">
    <property type="entry name" value="P-loop containing nucleotide triphosphate hydrolases"/>
    <property type="match status" value="1"/>
</dbReference>
<keyword evidence="7" id="KW-0233">DNA recombination</keyword>
<evidence type="ECO:0000313" key="12">
    <source>
        <dbReference type="Proteomes" id="UP001516400"/>
    </source>
</evidence>
<feature type="domain" description="RecA family profile 1" evidence="10">
    <location>
        <begin position="108"/>
        <end position="272"/>
    </location>
</feature>
<keyword evidence="9" id="KW-0539">Nucleus</keyword>
<keyword evidence="6" id="KW-0238">DNA-binding</keyword>
<keyword evidence="5" id="KW-0067">ATP-binding</keyword>
<comment type="similarity">
    <text evidence="2">Belongs to the RecA family. RAD51 subfamily.</text>
</comment>
<dbReference type="Proteomes" id="UP001516400">
    <property type="component" value="Unassembled WGS sequence"/>
</dbReference>
<dbReference type="GO" id="GO:0003677">
    <property type="term" value="F:DNA binding"/>
    <property type="evidence" value="ECO:0007669"/>
    <property type="project" value="UniProtKB-KW"/>
</dbReference>
<keyword evidence="3" id="KW-0547">Nucleotide-binding</keyword>
<evidence type="ECO:0000256" key="6">
    <source>
        <dbReference type="ARBA" id="ARBA00023125"/>
    </source>
</evidence>
<evidence type="ECO:0000256" key="5">
    <source>
        <dbReference type="ARBA" id="ARBA00022840"/>
    </source>
</evidence>
<dbReference type="Pfam" id="PF08423">
    <property type="entry name" value="Rad51"/>
    <property type="match status" value="1"/>
</dbReference>
<evidence type="ECO:0000256" key="4">
    <source>
        <dbReference type="ARBA" id="ARBA00022763"/>
    </source>
</evidence>
<keyword evidence="4" id="KW-0227">DNA damage</keyword>
<keyword evidence="8" id="KW-0234">DNA repair</keyword>
<name>A0ABD2MQU4_9CUCU</name>
<gene>
    <name evidence="11" type="ORF">HHI36_007703</name>
</gene>
<dbReference type="PANTHER" id="PTHR46457">
    <property type="entry name" value="DNA REPAIR PROTEIN RAD51 HOMOLOG 4"/>
    <property type="match status" value="1"/>
</dbReference>
<dbReference type="PROSITE" id="PS50162">
    <property type="entry name" value="RECA_2"/>
    <property type="match status" value="1"/>
</dbReference>
<evidence type="ECO:0000256" key="8">
    <source>
        <dbReference type="ARBA" id="ARBA00023204"/>
    </source>
</evidence>
<dbReference type="InterPro" id="IPR020588">
    <property type="entry name" value="RecA_ATP-bd"/>
</dbReference>
<dbReference type="EMBL" id="JABFTP020000021">
    <property type="protein sequence ID" value="KAL3268595.1"/>
    <property type="molecule type" value="Genomic_DNA"/>
</dbReference>
<evidence type="ECO:0000256" key="3">
    <source>
        <dbReference type="ARBA" id="ARBA00022741"/>
    </source>
</evidence>
<dbReference type="InterPro" id="IPR027417">
    <property type="entry name" value="P-loop_NTPase"/>
</dbReference>
<evidence type="ECO:0000313" key="11">
    <source>
        <dbReference type="EMBL" id="KAL3268595.1"/>
    </source>
</evidence>
<dbReference type="SUPFAM" id="SSF52540">
    <property type="entry name" value="P-loop containing nucleoside triphosphate hydrolases"/>
    <property type="match status" value="1"/>
</dbReference>
<dbReference type="PANTHER" id="PTHR46457:SF1">
    <property type="entry name" value="DNA REPAIR PROTEIN RAD51 HOMOLOG 4"/>
    <property type="match status" value="1"/>
</dbReference>
<protein>
    <recommendedName>
        <fullName evidence="10">RecA family profile 1 domain-containing protein</fullName>
    </recommendedName>
</protein>
<dbReference type="GO" id="GO:0006281">
    <property type="term" value="P:DNA repair"/>
    <property type="evidence" value="ECO:0007669"/>
    <property type="project" value="UniProtKB-KW"/>
</dbReference>
<evidence type="ECO:0000256" key="9">
    <source>
        <dbReference type="ARBA" id="ARBA00023242"/>
    </source>
</evidence>
<proteinExistence type="inferred from homology"/>
<dbReference type="InterPro" id="IPR013632">
    <property type="entry name" value="Rad51_C"/>
</dbReference>
<evidence type="ECO:0000259" key="10">
    <source>
        <dbReference type="PROSITE" id="PS50162"/>
    </source>
</evidence>